<dbReference type="EMBL" id="CM035411">
    <property type="protein sequence ID" value="KAH7434615.1"/>
    <property type="molecule type" value="Genomic_DNA"/>
</dbReference>
<dbReference type="GO" id="GO:0004674">
    <property type="term" value="F:protein serine/threonine kinase activity"/>
    <property type="evidence" value="ECO:0007669"/>
    <property type="project" value="TreeGrafter"/>
</dbReference>
<dbReference type="Pfam" id="PF07714">
    <property type="entry name" value="PK_Tyr_Ser-Thr"/>
    <property type="match status" value="1"/>
</dbReference>
<proteinExistence type="predicted"/>
<dbReference type="SUPFAM" id="SSF56112">
    <property type="entry name" value="Protein kinase-like (PK-like)"/>
    <property type="match status" value="1"/>
</dbReference>
<evidence type="ECO:0000313" key="3">
    <source>
        <dbReference type="Proteomes" id="UP000825935"/>
    </source>
</evidence>
<dbReference type="PANTHER" id="PTHR44329">
    <property type="entry name" value="SERINE/THREONINE-PROTEIN KINASE TNNI3K-RELATED"/>
    <property type="match status" value="1"/>
</dbReference>
<feature type="domain" description="Serine-threonine/tyrosine-protein kinase catalytic" evidence="1">
    <location>
        <begin position="272"/>
        <end position="471"/>
    </location>
</feature>
<evidence type="ECO:0000313" key="2">
    <source>
        <dbReference type="EMBL" id="KAH7434615.1"/>
    </source>
</evidence>
<dbReference type="AlphaFoldDB" id="A0A8T2UM74"/>
<dbReference type="Gene3D" id="1.10.510.10">
    <property type="entry name" value="Transferase(Phosphotransferase) domain 1"/>
    <property type="match status" value="1"/>
</dbReference>
<evidence type="ECO:0000259" key="1">
    <source>
        <dbReference type="Pfam" id="PF07714"/>
    </source>
</evidence>
<protein>
    <recommendedName>
        <fullName evidence="1">Serine-threonine/tyrosine-protein kinase catalytic domain-containing protein</fullName>
    </recommendedName>
</protein>
<comment type="caution">
    <text evidence="2">The sequence shown here is derived from an EMBL/GenBank/DDBJ whole genome shotgun (WGS) entry which is preliminary data.</text>
</comment>
<keyword evidence="3" id="KW-1185">Reference proteome</keyword>
<gene>
    <name evidence="2" type="ORF">KP509_06G026100</name>
</gene>
<dbReference type="Proteomes" id="UP000825935">
    <property type="component" value="Chromosome 6"/>
</dbReference>
<dbReference type="OrthoDB" id="1901959at2759"/>
<dbReference type="PANTHER" id="PTHR44329:SF260">
    <property type="entry name" value="PROTEIN KINASE DOMAIN-CONTAINING PROTEIN"/>
    <property type="match status" value="1"/>
</dbReference>
<dbReference type="InterPro" id="IPR001245">
    <property type="entry name" value="Ser-Thr/Tyr_kinase_cat_dom"/>
</dbReference>
<name>A0A8T2UM74_CERRI</name>
<reference evidence="2" key="1">
    <citation type="submission" date="2021-08" db="EMBL/GenBank/DDBJ databases">
        <title>WGS assembly of Ceratopteris richardii.</title>
        <authorList>
            <person name="Marchant D.B."/>
            <person name="Chen G."/>
            <person name="Jenkins J."/>
            <person name="Shu S."/>
            <person name="Leebens-Mack J."/>
            <person name="Grimwood J."/>
            <person name="Schmutz J."/>
            <person name="Soltis P."/>
            <person name="Soltis D."/>
            <person name="Chen Z.-H."/>
        </authorList>
    </citation>
    <scope>NUCLEOTIDE SEQUENCE</scope>
    <source>
        <strain evidence="2">Whitten #5841</strain>
        <tissue evidence="2">Leaf</tissue>
    </source>
</reference>
<organism evidence="2 3">
    <name type="scientific">Ceratopteris richardii</name>
    <name type="common">Triangle waterfern</name>
    <dbReference type="NCBI Taxonomy" id="49495"/>
    <lineage>
        <taxon>Eukaryota</taxon>
        <taxon>Viridiplantae</taxon>
        <taxon>Streptophyta</taxon>
        <taxon>Embryophyta</taxon>
        <taxon>Tracheophyta</taxon>
        <taxon>Polypodiopsida</taxon>
        <taxon>Polypodiidae</taxon>
        <taxon>Polypodiales</taxon>
        <taxon>Pteridineae</taxon>
        <taxon>Pteridaceae</taxon>
        <taxon>Parkerioideae</taxon>
        <taxon>Ceratopteris</taxon>
    </lineage>
</organism>
<dbReference type="InterPro" id="IPR051681">
    <property type="entry name" value="Ser/Thr_Kinases-Pseudokinases"/>
</dbReference>
<dbReference type="InterPro" id="IPR011009">
    <property type="entry name" value="Kinase-like_dom_sf"/>
</dbReference>
<accession>A0A8T2UM74</accession>
<sequence>MAEEETDWVHVLSQILDSSSLLIDLPNTLHKRARRSNGWQCHILACVLTCLAPRLRAEALDLHVCVGLEPEARDSVQVALEEVCHAIRAAERFVQACDMEDAVSLVVATACTGEALAVHLHNLYWCVSSLLLSTRLAMGFSDDRLSALIEQQAEGWSDIISRYLSLGAELLDHKLLASMAEPDFLRGSSTRLSPDMESVSKLLSHRLKWAFSKDGVTHLNQEHTLLEGLRIDHSQLVFEDAGSTDSEVAGTEKRPFIKASWAGIPVSMKWCHSSDLLERASMLLKMKNPFILQLIGWSQVADSSGSSYYLVMEDVQTELEGFIRERAEARSTRDEQEMLFPFSMALDMMMQIARGMWYLHRNGIAYMTLRSREVLLTVSNDDRARNSIGRLKLCHSALPLVAHSSTSLDFSADVLSFGLLCKEILTGNPQSIDAEGQLQLPTSTPLMLSDCLKACWNPKPQSRPEFGVICRLLRHLKLIVSNPLRLERLLYFNEAARAASKAPSADTISPVSKVRRRPDVDVMSISLQLIDINVRLLHAITPPDIYPLVAAEYYEAEPPTYFNTLVDISRKLIDVLSSDSDETSSSSSITQQRFVTANTGTLMTSLVLDGPMGLLKSGWIRTALGLGTLEMWLQSLSADWKNIHKVALGVALCLKHVCMTPPKIGYYSQEHGSVDGFYPIHPKNFLLNSQFKVALLLDNSPNAWKGLIQWAGAHPHAGEGADGILISIEAFTTFYYGHLLSFIINAHQSKSNSSLQHHRHCEFVLTNLANRCIQLKYLSMTEVVTILLSDNKLHQNI</sequence>